<feature type="compositionally biased region" description="Low complexity" evidence="1">
    <location>
        <begin position="35"/>
        <end position="49"/>
    </location>
</feature>
<feature type="compositionally biased region" description="Basic and acidic residues" evidence="1">
    <location>
        <begin position="50"/>
        <end position="59"/>
    </location>
</feature>
<dbReference type="AlphaFoldDB" id="A0AAW2GPY1"/>
<evidence type="ECO:0000256" key="2">
    <source>
        <dbReference type="SAM" id="Phobius"/>
    </source>
</evidence>
<protein>
    <submittedName>
        <fullName evidence="3">Uncharacterized protein</fullName>
    </submittedName>
</protein>
<keyword evidence="2" id="KW-1133">Transmembrane helix</keyword>
<keyword evidence="2" id="KW-0812">Transmembrane</keyword>
<feature type="compositionally biased region" description="Acidic residues" evidence="1">
    <location>
        <begin position="73"/>
        <end position="88"/>
    </location>
</feature>
<comment type="caution">
    <text evidence="3">The sequence shown here is derived from an EMBL/GenBank/DDBJ whole genome shotgun (WGS) entry which is preliminary data.</text>
</comment>
<evidence type="ECO:0000256" key="1">
    <source>
        <dbReference type="SAM" id="MobiDB-lite"/>
    </source>
</evidence>
<keyword evidence="2" id="KW-0472">Membrane</keyword>
<proteinExistence type="predicted"/>
<evidence type="ECO:0000313" key="4">
    <source>
        <dbReference type="Proteomes" id="UP001430953"/>
    </source>
</evidence>
<sequence length="137" mass="15497">MYLARDQSHGNGFGKSRSAVDEDVIENEQRFETISRQSQLESQSSTLTRAQDRETDPMRQHPSAWKLHGGKSDDDDDDDEQNEGEQSNDDFSTATEGRGATPRVMLVGWDNFRTKLLLFLIVCLLVWASVFFPLLGT</sequence>
<name>A0AAW2GPY1_9HYME</name>
<organism evidence="3 4">
    <name type="scientific">Cardiocondyla obscurior</name>
    <dbReference type="NCBI Taxonomy" id="286306"/>
    <lineage>
        <taxon>Eukaryota</taxon>
        <taxon>Metazoa</taxon>
        <taxon>Ecdysozoa</taxon>
        <taxon>Arthropoda</taxon>
        <taxon>Hexapoda</taxon>
        <taxon>Insecta</taxon>
        <taxon>Pterygota</taxon>
        <taxon>Neoptera</taxon>
        <taxon>Endopterygota</taxon>
        <taxon>Hymenoptera</taxon>
        <taxon>Apocrita</taxon>
        <taxon>Aculeata</taxon>
        <taxon>Formicoidea</taxon>
        <taxon>Formicidae</taxon>
        <taxon>Myrmicinae</taxon>
        <taxon>Cardiocondyla</taxon>
    </lineage>
</organism>
<dbReference type="Proteomes" id="UP001430953">
    <property type="component" value="Unassembled WGS sequence"/>
</dbReference>
<evidence type="ECO:0000313" key="3">
    <source>
        <dbReference type="EMBL" id="KAL0129314.1"/>
    </source>
</evidence>
<gene>
    <name evidence="3" type="ORF">PUN28_004189</name>
</gene>
<feature type="region of interest" description="Disordered" evidence="1">
    <location>
        <begin position="1"/>
        <end position="97"/>
    </location>
</feature>
<feature type="transmembrane region" description="Helical" evidence="2">
    <location>
        <begin position="116"/>
        <end position="135"/>
    </location>
</feature>
<keyword evidence="4" id="KW-1185">Reference proteome</keyword>
<dbReference type="EMBL" id="JADYXP020000003">
    <property type="protein sequence ID" value="KAL0129314.1"/>
    <property type="molecule type" value="Genomic_DNA"/>
</dbReference>
<reference evidence="3 4" key="1">
    <citation type="submission" date="2023-03" db="EMBL/GenBank/DDBJ databases">
        <title>High recombination rates correlate with genetic variation in Cardiocondyla obscurior ants.</title>
        <authorList>
            <person name="Errbii M."/>
        </authorList>
    </citation>
    <scope>NUCLEOTIDE SEQUENCE [LARGE SCALE GENOMIC DNA]</scope>
    <source>
        <strain evidence="3">Alpha-2009</strain>
        <tissue evidence="3">Whole body</tissue>
    </source>
</reference>
<accession>A0AAW2GPY1</accession>